<evidence type="ECO:0000313" key="5">
    <source>
        <dbReference type="Proteomes" id="UP000281171"/>
    </source>
</evidence>
<dbReference type="Pfam" id="PF01345">
    <property type="entry name" value="DUF11"/>
    <property type="match status" value="2"/>
</dbReference>
<keyword evidence="2" id="KW-0812">Transmembrane</keyword>
<dbReference type="Gene3D" id="2.60.40.10">
    <property type="entry name" value="Immunoglobulins"/>
    <property type="match status" value="2"/>
</dbReference>
<reference evidence="4 5" key="1">
    <citation type="submission" date="2018-10" db="EMBL/GenBank/DDBJ databases">
        <title>Comamonadaceae CDC group NO-1 genome sequencing and assembly.</title>
        <authorList>
            <person name="Bernier A.-M."/>
            <person name="Bernard K."/>
        </authorList>
    </citation>
    <scope>NUCLEOTIDE SEQUENCE [LARGE SCALE GENOMIC DNA]</scope>
    <source>
        <strain evidence="4 5">NML180581</strain>
    </source>
</reference>
<name>A0A3M6R9K7_9BURK</name>
<dbReference type="PANTHER" id="PTHR34819">
    <property type="entry name" value="LARGE CYSTEINE-RICH PERIPLASMIC PROTEIN OMCB"/>
    <property type="match status" value="1"/>
</dbReference>
<protein>
    <submittedName>
        <fullName evidence="4">DUF11 domain-containing protein</fullName>
    </submittedName>
</protein>
<dbReference type="InterPro" id="IPR001434">
    <property type="entry name" value="OmcB-like_DUF11"/>
</dbReference>
<dbReference type="PANTHER" id="PTHR34819:SF3">
    <property type="entry name" value="CELL SURFACE PROTEIN"/>
    <property type="match status" value="1"/>
</dbReference>
<feature type="domain" description="DUF11" evidence="3">
    <location>
        <begin position="2"/>
        <end position="114"/>
    </location>
</feature>
<organism evidence="4 5">
    <name type="scientific">Allofranklinella schreckenbergeri</name>
    <dbReference type="NCBI Taxonomy" id="1076744"/>
    <lineage>
        <taxon>Bacteria</taxon>
        <taxon>Pseudomonadati</taxon>
        <taxon>Pseudomonadota</taxon>
        <taxon>Betaproteobacteria</taxon>
        <taxon>Burkholderiales</taxon>
        <taxon>Comamonadaceae</taxon>
        <taxon>Allofranklinella</taxon>
    </lineage>
</organism>
<evidence type="ECO:0000313" key="4">
    <source>
        <dbReference type="EMBL" id="RMX11508.1"/>
    </source>
</evidence>
<keyword evidence="2" id="KW-0472">Membrane</keyword>
<dbReference type="EMBL" id="RDQK01000002">
    <property type="protein sequence ID" value="RMX11508.1"/>
    <property type="molecule type" value="Genomic_DNA"/>
</dbReference>
<evidence type="ECO:0000256" key="1">
    <source>
        <dbReference type="SAM" id="MobiDB-lite"/>
    </source>
</evidence>
<feature type="transmembrane region" description="Helical" evidence="2">
    <location>
        <begin position="357"/>
        <end position="375"/>
    </location>
</feature>
<dbReference type="AlphaFoldDB" id="A0A3M6R9K7"/>
<comment type="caution">
    <text evidence="4">The sequence shown here is derived from an EMBL/GenBank/DDBJ whole genome shotgun (WGS) entry which is preliminary data.</text>
</comment>
<feature type="region of interest" description="Disordered" evidence="1">
    <location>
        <begin position="93"/>
        <end position="112"/>
    </location>
</feature>
<sequence length="380" mass="38284">MSVNKVVDKLKPQVGSEVVFTLSARNDGPSPVSAARVTDLLPSGYTFVSAAPATSYDAATGVWTVGALSAGSSRTLRITAKVNATGSYANTAEIAGGTGDPADPKTDNNSSTVTPVPVAAPGAPLIDAVNDSFGTVPGDKPTTTASVLVGDTANGQPATGSNVTLTPGKLSQPPAKGSIKMNPDGTLTIEAGTTPGDYEYSYKICLVAASTVCDSATATVVVAGVTDMGVLKTVEPGVVAAGDKVTFTITVKNHGPSDALDVQVTEALPSGYTLVSATPSVGTFAAPIWKVGTLVNGASATLKVVATVNATGDYLNVVTVSTASSDSVHANNQASVAPPSLQRPTPPASAVPVPANAPWAVLLVMLAMWMLAYRARFGRR</sequence>
<dbReference type="InterPro" id="IPR051172">
    <property type="entry name" value="Chlamydia_OmcB"/>
</dbReference>
<accession>A0A3M6R9K7</accession>
<keyword evidence="2" id="KW-1133">Transmembrane helix</keyword>
<gene>
    <name evidence="4" type="ORF">EBQ24_00710</name>
</gene>
<dbReference type="NCBIfam" id="TIGR01451">
    <property type="entry name" value="B_ant_repeat"/>
    <property type="match status" value="2"/>
</dbReference>
<dbReference type="InterPro" id="IPR013783">
    <property type="entry name" value="Ig-like_fold"/>
</dbReference>
<dbReference type="InterPro" id="IPR047589">
    <property type="entry name" value="DUF11_rpt"/>
</dbReference>
<feature type="domain" description="DUF11" evidence="3">
    <location>
        <begin position="227"/>
        <end position="337"/>
    </location>
</feature>
<dbReference type="Proteomes" id="UP000281171">
    <property type="component" value="Unassembled WGS sequence"/>
</dbReference>
<proteinExistence type="predicted"/>
<evidence type="ECO:0000259" key="3">
    <source>
        <dbReference type="Pfam" id="PF01345"/>
    </source>
</evidence>
<evidence type="ECO:0000256" key="2">
    <source>
        <dbReference type="SAM" id="Phobius"/>
    </source>
</evidence>